<name>A0A8W8LJV2_MAGGI</name>
<accession>A0A8W8LJV2</accession>
<sequence>MDQRWAQDVLRCHLCETPASSMYCDICHIYLCKACVGEHLSDESQDHKVVSLKKRGSTTKCPKHSSNISVLYCQQCDIPICTTCASSEEHHGHKFIELMENKREVIQKDLQELEKLIYPQYQEIASEIPIHFADLNKNSQELTTAINQHQDDLYSEIDTMTKTLKSYLAKMDSKHLAVLHKQEDEIKHTISEITQSITDLKKLLDSNDASLVAAYKSRNAKFRRLPPKLKISLPRFIPRGFNKELFGSLTALSLIKEERCSIINSPVAGSFILDKPLVDAPRIIAKVKTEVKFLGSVACLSDNDMWTCGEDNIMRLYNLQGELVQSIHSKSGENPWDIAVTRTGDLVYTDDKDRSVNILKKKKIKKLIRIRDWIPRNVCSASSGDFLVVMTSDDEKQTKVVRYSDATEKQSIQFDDKGRPLYSPDCIKYISENRNLDICLSDYGGHAVVVVNQAGKFRFTYTGPPSTKKQSFDPLGIATDSQGLILIANINTSCIHVVDQDGQFLRYIKNCALQNPRGFSVDTSDNLFVVEYYSYQLKKIKYYI</sequence>
<keyword evidence="1" id="KW-0863">Zinc-finger</keyword>
<evidence type="ECO:0000259" key="3">
    <source>
        <dbReference type="PROSITE" id="PS50119"/>
    </source>
</evidence>
<dbReference type="InterPro" id="IPR047153">
    <property type="entry name" value="TRIM45/56/19-like"/>
</dbReference>
<keyword evidence="5" id="KW-1185">Reference proteome</keyword>
<dbReference type="EnsemblMetazoa" id="G28600.3">
    <property type="protein sequence ID" value="G28600.3:cds"/>
    <property type="gene ID" value="G28600"/>
</dbReference>
<proteinExistence type="predicted"/>
<evidence type="ECO:0000256" key="2">
    <source>
        <dbReference type="SAM" id="Coils"/>
    </source>
</evidence>
<dbReference type="GO" id="GO:0061630">
    <property type="term" value="F:ubiquitin protein ligase activity"/>
    <property type="evidence" value="ECO:0007669"/>
    <property type="project" value="TreeGrafter"/>
</dbReference>
<dbReference type="Pfam" id="PF00643">
    <property type="entry name" value="zf-B_box"/>
    <property type="match status" value="1"/>
</dbReference>
<dbReference type="PANTHER" id="PTHR25462:SF305">
    <property type="entry name" value="RING-TYPE DOMAIN-CONTAINING PROTEIN"/>
    <property type="match status" value="1"/>
</dbReference>
<keyword evidence="1" id="KW-0862">Zinc</keyword>
<feature type="domain" description="B box-type" evidence="3">
    <location>
        <begin position="56"/>
        <end position="98"/>
    </location>
</feature>
<organism evidence="4 5">
    <name type="scientific">Magallana gigas</name>
    <name type="common">Pacific oyster</name>
    <name type="synonym">Crassostrea gigas</name>
    <dbReference type="NCBI Taxonomy" id="29159"/>
    <lineage>
        <taxon>Eukaryota</taxon>
        <taxon>Metazoa</taxon>
        <taxon>Spiralia</taxon>
        <taxon>Lophotrochozoa</taxon>
        <taxon>Mollusca</taxon>
        <taxon>Bivalvia</taxon>
        <taxon>Autobranchia</taxon>
        <taxon>Pteriomorphia</taxon>
        <taxon>Ostreida</taxon>
        <taxon>Ostreoidea</taxon>
        <taxon>Ostreidae</taxon>
        <taxon>Magallana</taxon>
    </lineage>
</organism>
<dbReference type="SMART" id="SM00336">
    <property type="entry name" value="BBOX"/>
    <property type="match status" value="2"/>
</dbReference>
<dbReference type="Gene3D" id="2.120.10.30">
    <property type="entry name" value="TolB, C-terminal domain"/>
    <property type="match status" value="1"/>
</dbReference>
<keyword evidence="2" id="KW-0175">Coiled coil</keyword>
<dbReference type="PROSITE" id="PS50119">
    <property type="entry name" value="ZF_BBOX"/>
    <property type="match status" value="2"/>
</dbReference>
<keyword evidence="1" id="KW-0479">Metal-binding</keyword>
<dbReference type="Gene3D" id="2.130.10.10">
    <property type="entry name" value="YVTN repeat-like/Quinoprotein amine dehydrogenase"/>
    <property type="match status" value="1"/>
</dbReference>
<dbReference type="InterPro" id="IPR000315">
    <property type="entry name" value="Znf_B-box"/>
</dbReference>
<evidence type="ECO:0000256" key="1">
    <source>
        <dbReference type="PROSITE-ProRule" id="PRU00024"/>
    </source>
</evidence>
<dbReference type="InterPro" id="IPR011042">
    <property type="entry name" value="6-blade_b-propeller_TolB-like"/>
</dbReference>
<dbReference type="OrthoDB" id="6083707at2759"/>
<evidence type="ECO:0000313" key="5">
    <source>
        <dbReference type="Proteomes" id="UP000005408"/>
    </source>
</evidence>
<dbReference type="CDD" id="cd19756">
    <property type="entry name" value="Bbox2"/>
    <property type="match status" value="1"/>
</dbReference>
<dbReference type="SUPFAM" id="SSF101898">
    <property type="entry name" value="NHL repeat"/>
    <property type="match status" value="1"/>
</dbReference>
<dbReference type="PANTHER" id="PTHR25462">
    <property type="entry name" value="BONUS, ISOFORM C-RELATED"/>
    <property type="match status" value="1"/>
</dbReference>
<feature type="coiled-coil region" evidence="2">
    <location>
        <begin position="96"/>
        <end position="152"/>
    </location>
</feature>
<dbReference type="SUPFAM" id="SSF57845">
    <property type="entry name" value="B-box zinc-binding domain"/>
    <property type="match status" value="1"/>
</dbReference>
<dbReference type="SMR" id="A0A8W8LJV2"/>
<dbReference type="Proteomes" id="UP000005408">
    <property type="component" value="Unassembled WGS sequence"/>
</dbReference>
<dbReference type="InterPro" id="IPR015943">
    <property type="entry name" value="WD40/YVTN_repeat-like_dom_sf"/>
</dbReference>
<reference evidence="4" key="1">
    <citation type="submission" date="2022-08" db="UniProtKB">
        <authorList>
            <consortium name="EnsemblMetazoa"/>
        </authorList>
    </citation>
    <scope>IDENTIFICATION</scope>
    <source>
        <strain evidence="4">05x7-T-G4-1.051#20</strain>
    </source>
</reference>
<dbReference type="Gene3D" id="3.30.160.60">
    <property type="entry name" value="Classic Zinc Finger"/>
    <property type="match status" value="1"/>
</dbReference>
<dbReference type="EnsemblMetazoa" id="G28600.2">
    <property type="protein sequence ID" value="G28600.2:cds"/>
    <property type="gene ID" value="G28600"/>
</dbReference>
<dbReference type="EnsemblMetazoa" id="G28600.1">
    <property type="protein sequence ID" value="G28600.1:cds"/>
    <property type="gene ID" value="G28600"/>
</dbReference>
<protein>
    <recommendedName>
        <fullName evidence="3">B box-type domain-containing protein</fullName>
    </recommendedName>
</protein>
<dbReference type="GO" id="GO:0005654">
    <property type="term" value="C:nucleoplasm"/>
    <property type="evidence" value="ECO:0007669"/>
    <property type="project" value="TreeGrafter"/>
</dbReference>
<dbReference type="GO" id="GO:0008270">
    <property type="term" value="F:zinc ion binding"/>
    <property type="evidence" value="ECO:0007669"/>
    <property type="project" value="UniProtKB-KW"/>
</dbReference>
<evidence type="ECO:0000313" key="4">
    <source>
        <dbReference type="EnsemblMetazoa" id="G28600.1:cds"/>
    </source>
</evidence>
<dbReference type="AlphaFoldDB" id="A0A8W8LJV2"/>
<feature type="domain" description="B box-type" evidence="3">
    <location>
        <begin position="7"/>
        <end position="52"/>
    </location>
</feature>